<dbReference type="EMBL" id="CP090164">
    <property type="protein sequence ID" value="UJO13623.1"/>
    <property type="molecule type" value="Genomic_DNA"/>
</dbReference>
<gene>
    <name evidence="7" type="ORF">CLAFUR5_02892</name>
</gene>
<evidence type="ECO:0000313" key="7">
    <source>
        <dbReference type="EMBL" id="UJO13623.1"/>
    </source>
</evidence>
<name>A0A9Q8LA10_PASFU</name>
<accession>A0A9Q8LA10</accession>
<evidence type="ECO:0000256" key="2">
    <source>
        <dbReference type="ARBA" id="ARBA00022833"/>
    </source>
</evidence>
<keyword evidence="6" id="KW-0539">Nucleus</keyword>
<evidence type="ECO:0000256" key="6">
    <source>
        <dbReference type="ARBA" id="ARBA00023242"/>
    </source>
</evidence>
<dbReference type="GO" id="GO:0046872">
    <property type="term" value="F:metal ion binding"/>
    <property type="evidence" value="ECO:0007669"/>
    <property type="project" value="UniProtKB-KW"/>
</dbReference>
<sequence>MGLYLGRTPVLPDAPNFNPPMLDEAAEDRPWAPCFRGEDDGPWPPMLSHSMSAFVNSTKLHVIVNDLFSTVYSRKVPADPLPYVQQTRQKLEAWRAASASHLIMLPGASHCPPVHIVLQNLLYYAATILLHRPFRNSAACRTACREAADEIQRITCLYEKNMGLSHVLYLMAYATYIAATVTLLMVHDGVEGARAKVDFFLHEMHACRSSCPAIQKSIDIIVKGPEPRPVRTATGMNTPAVDVPRADQHPLPAFPFEQQHQHMQPLWTGGDGGMGALPSGGLDPFALEWSQLPIDAFENFL</sequence>
<dbReference type="OrthoDB" id="4161332at2759"/>
<keyword evidence="4" id="KW-0238">DNA-binding</keyword>
<dbReference type="InterPro" id="IPR051615">
    <property type="entry name" value="Transcr_Regulatory_Elem"/>
</dbReference>
<evidence type="ECO:0000256" key="4">
    <source>
        <dbReference type="ARBA" id="ARBA00023125"/>
    </source>
</evidence>
<evidence type="ECO:0000256" key="5">
    <source>
        <dbReference type="ARBA" id="ARBA00023163"/>
    </source>
</evidence>
<proteinExistence type="predicted"/>
<dbReference type="KEGG" id="ffu:CLAFUR5_02892"/>
<dbReference type="CDD" id="cd12148">
    <property type="entry name" value="fungal_TF_MHR"/>
    <property type="match status" value="1"/>
</dbReference>
<dbReference type="PANTHER" id="PTHR31313:SF85">
    <property type="entry name" value="ZN(II)2CYS6 TRANSCRIPTION FACTOR (EUROFUNG)"/>
    <property type="match status" value="1"/>
</dbReference>
<keyword evidence="8" id="KW-1185">Reference proteome</keyword>
<dbReference type="AlphaFoldDB" id="A0A9Q8LA10"/>
<keyword evidence="3" id="KW-0805">Transcription regulation</keyword>
<organism evidence="7 8">
    <name type="scientific">Passalora fulva</name>
    <name type="common">Tomato leaf mold</name>
    <name type="synonym">Cladosporium fulvum</name>
    <dbReference type="NCBI Taxonomy" id="5499"/>
    <lineage>
        <taxon>Eukaryota</taxon>
        <taxon>Fungi</taxon>
        <taxon>Dikarya</taxon>
        <taxon>Ascomycota</taxon>
        <taxon>Pezizomycotina</taxon>
        <taxon>Dothideomycetes</taxon>
        <taxon>Dothideomycetidae</taxon>
        <taxon>Mycosphaerellales</taxon>
        <taxon>Mycosphaerellaceae</taxon>
        <taxon>Fulvia</taxon>
    </lineage>
</organism>
<dbReference type="RefSeq" id="XP_047757989.1">
    <property type="nucleotide sequence ID" value="XM_047902040.1"/>
</dbReference>
<dbReference type="Proteomes" id="UP000756132">
    <property type="component" value="Chromosome 2"/>
</dbReference>
<evidence type="ECO:0000313" key="8">
    <source>
        <dbReference type="Proteomes" id="UP000756132"/>
    </source>
</evidence>
<keyword evidence="1" id="KW-0479">Metal-binding</keyword>
<keyword evidence="5" id="KW-0804">Transcription</keyword>
<dbReference type="GeneID" id="71982770"/>
<reference evidence="7" key="2">
    <citation type="journal article" date="2022" name="Microb. Genom.">
        <title>A chromosome-scale genome assembly of the tomato pathogen Cladosporium fulvum reveals a compartmentalized genome architecture and the presence of a dispensable chromosome.</title>
        <authorList>
            <person name="Zaccaron A.Z."/>
            <person name="Chen L.H."/>
            <person name="Samaras A."/>
            <person name="Stergiopoulos I."/>
        </authorList>
    </citation>
    <scope>NUCLEOTIDE SEQUENCE</scope>
    <source>
        <strain evidence="7">Race5_Kim</strain>
    </source>
</reference>
<protein>
    <submittedName>
        <fullName evidence="7">Uncharacterized protein</fullName>
    </submittedName>
</protein>
<dbReference type="PANTHER" id="PTHR31313">
    <property type="entry name" value="TY1 ENHANCER ACTIVATOR"/>
    <property type="match status" value="1"/>
</dbReference>
<reference evidence="7" key="1">
    <citation type="submission" date="2021-12" db="EMBL/GenBank/DDBJ databases">
        <authorList>
            <person name="Zaccaron A."/>
            <person name="Stergiopoulos I."/>
        </authorList>
    </citation>
    <scope>NUCLEOTIDE SEQUENCE</scope>
    <source>
        <strain evidence="7">Race5_Kim</strain>
    </source>
</reference>
<keyword evidence="2" id="KW-0862">Zinc</keyword>
<evidence type="ECO:0000256" key="3">
    <source>
        <dbReference type="ARBA" id="ARBA00023015"/>
    </source>
</evidence>
<evidence type="ECO:0000256" key="1">
    <source>
        <dbReference type="ARBA" id="ARBA00022723"/>
    </source>
</evidence>
<dbReference type="GO" id="GO:0003677">
    <property type="term" value="F:DNA binding"/>
    <property type="evidence" value="ECO:0007669"/>
    <property type="project" value="UniProtKB-KW"/>
</dbReference>